<dbReference type="RefSeq" id="WP_015337431.1">
    <property type="nucleotide sequence ID" value="NC_020055.1"/>
</dbReference>
<dbReference type="KEGG" id="dhy:DESAM_22566"/>
<name>L0RDI7_9BACT</name>
<feature type="transmembrane region" description="Helical" evidence="8">
    <location>
        <begin position="180"/>
        <end position="198"/>
    </location>
</feature>
<evidence type="ECO:0000256" key="1">
    <source>
        <dbReference type="ARBA" id="ARBA00004651"/>
    </source>
</evidence>
<keyword evidence="6 8" id="KW-1133">Transmembrane helix</keyword>
<feature type="transmembrane region" description="Helical" evidence="8">
    <location>
        <begin position="112"/>
        <end position="130"/>
    </location>
</feature>
<dbReference type="Pfam" id="PF09721">
    <property type="entry name" value="Exosortase_EpsH"/>
    <property type="match status" value="1"/>
</dbReference>
<accession>L0RDI7</accession>
<evidence type="ECO:0000256" key="3">
    <source>
        <dbReference type="ARBA" id="ARBA00022670"/>
    </source>
</evidence>
<comment type="subcellular location">
    <subcellularLocation>
        <location evidence="1">Cell membrane</location>
        <topology evidence="1">Multi-pass membrane protein</topology>
    </subcellularLocation>
</comment>
<dbReference type="Pfam" id="PF11984">
    <property type="entry name" value="DUF3485"/>
    <property type="match status" value="1"/>
</dbReference>
<dbReference type="PATRIC" id="fig|1121451.3.peg.2779"/>
<dbReference type="InterPro" id="IPR019127">
    <property type="entry name" value="Exosortase"/>
</dbReference>
<organism evidence="10 11">
    <name type="scientific">Maridesulfovibrio hydrothermalis AM13 = DSM 14728</name>
    <dbReference type="NCBI Taxonomy" id="1121451"/>
    <lineage>
        <taxon>Bacteria</taxon>
        <taxon>Pseudomonadati</taxon>
        <taxon>Thermodesulfobacteriota</taxon>
        <taxon>Desulfovibrionia</taxon>
        <taxon>Desulfovibrionales</taxon>
        <taxon>Desulfovibrionaceae</taxon>
        <taxon>Maridesulfovibrio</taxon>
    </lineage>
</organism>
<proteinExistence type="predicted"/>
<dbReference type="Proteomes" id="UP000010808">
    <property type="component" value="Chromosome"/>
</dbReference>
<dbReference type="EMBL" id="FO203522">
    <property type="protein sequence ID" value="CCO24833.1"/>
    <property type="molecule type" value="Genomic_DNA"/>
</dbReference>
<feature type="transmembrane region" description="Helical" evidence="8">
    <location>
        <begin position="293"/>
        <end position="313"/>
    </location>
</feature>
<keyword evidence="3" id="KW-0645">Protease</keyword>
<feature type="domain" description="Methanolan biosynthesis EpsI" evidence="9">
    <location>
        <begin position="296"/>
        <end position="500"/>
    </location>
</feature>
<evidence type="ECO:0000313" key="11">
    <source>
        <dbReference type="Proteomes" id="UP000010808"/>
    </source>
</evidence>
<dbReference type="HOGENOM" id="CLU_039817_1_0_7"/>
<dbReference type="InterPro" id="IPR013426">
    <property type="entry name" value="EpsH-like"/>
</dbReference>
<dbReference type="InterPro" id="IPR026392">
    <property type="entry name" value="Exo/Archaeosortase_dom"/>
</dbReference>
<protein>
    <submittedName>
        <fullName evidence="10">Eight transmembrane protein EpsH</fullName>
    </submittedName>
</protein>
<dbReference type="GO" id="GO:0005886">
    <property type="term" value="C:plasma membrane"/>
    <property type="evidence" value="ECO:0007669"/>
    <property type="project" value="UniProtKB-SubCell"/>
</dbReference>
<dbReference type="AlphaFoldDB" id="L0RDI7"/>
<gene>
    <name evidence="10" type="ORF">DESAM_22566</name>
</gene>
<keyword evidence="5" id="KW-0378">Hydrolase</keyword>
<sequence>MTAVFSFISVVAAWTVLYWDSFPSLLRRWNNEDYSYCWLVVPLALYVAWQRRDMLPKMHVPSVKSGYLVLLLVAALFFLGKASAVDALVFVSMWLSVVAVVLFVFGWLSMRAFFFPLLVLAFAVPPPPFINRMLTFKLRLISSDLSVRIMQFINIPVYREGNVIDLGMIQLHVVDACSGLRYVFPTILLGVLMGYWFNSRTWQRVIVILATVPTAIATNALRIAIVGYIARNISVETAENFFHDASGFIIYLLSVVLLVVLSLFLNLFSRGGDNRFASTGSSFYGQAATNSPLHLIVMALFLGGLFMANMHLLSGRIIPERQSFDSFPMQFSQYDGKREYFDDKILESLGADDYLSGVFTDKESRRNILLLISYYNYQEPQRAAHNPVSCLLGGGGWDLSSSVDLAPDAAEGRPFKVRRLIMEKPGYRLLALYWFQQRGRIMTDEYLNKAYLALDSIQKKRTDGALIRLELLLKKGESIEDGQKVLDRFISKFSSILNPYIPS</sequence>
<evidence type="ECO:0000256" key="6">
    <source>
        <dbReference type="ARBA" id="ARBA00022989"/>
    </source>
</evidence>
<evidence type="ECO:0000256" key="4">
    <source>
        <dbReference type="ARBA" id="ARBA00022692"/>
    </source>
</evidence>
<dbReference type="eggNOG" id="COG1269">
    <property type="taxonomic scope" value="Bacteria"/>
</dbReference>
<dbReference type="STRING" id="1121451.DESAM_22566"/>
<dbReference type="NCBIfam" id="TIGR02914">
    <property type="entry name" value="EpsI_fam"/>
    <property type="match status" value="1"/>
</dbReference>
<feature type="transmembrane region" description="Helical" evidence="8">
    <location>
        <begin position="61"/>
        <end position="79"/>
    </location>
</feature>
<keyword evidence="7 8" id="KW-0472">Membrane</keyword>
<feature type="transmembrane region" description="Helical" evidence="8">
    <location>
        <begin position="205"/>
        <end position="229"/>
    </location>
</feature>
<evidence type="ECO:0000256" key="8">
    <source>
        <dbReference type="SAM" id="Phobius"/>
    </source>
</evidence>
<dbReference type="NCBIfam" id="TIGR04178">
    <property type="entry name" value="exo_archaeo"/>
    <property type="match status" value="1"/>
</dbReference>
<feature type="transmembrane region" description="Helical" evidence="8">
    <location>
        <begin position="85"/>
        <end position="105"/>
    </location>
</feature>
<reference evidence="10 11" key="1">
    <citation type="submission" date="2012-10" db="EMBL/GenBank/DDBJ databases">
        <authorList>
            <person name="Genoscope - CEA"/>
        </authorList>
    </citation>
    <scope>NUCLEOTIDE SEQUENCE [LARGE SCALE GENOMIC DNA]</scope>
    <source>
        <strain evidence="11">AM13 / DSM 14728</strain>
    </source>
</reference>
<evidence type="ECO:0000256" key="2">
    <source>
        <dbReference type="ARBA" id="ARBA00022475"/>
    </source>
</evidence>
<keyword evidence="2" id="KW-1003">Cell membrane</keyword>
<feature type="transmembrane region" description="Helical" evidence="8">
    <location>
        <begin position="249"/>
        <end position="268"/>
    </location>
</feature>
<dbReference type="OrthoDB" id="9797363at2"/>
<dbReference type="NCBIfam" id="TIGR04152">
    <property type="entry name" value="exosort_VPLPA"/>
    <property type="match status" value="1"/>
</dbReference>
<keyword evidence="11" id="KW-1185">Reference proteome</keyword>
<evidence type="ECO:0000313" key="10">
    <source>
        <dbReference type="EMBL" id="CCO24833.1"/>
    </source>
</evidence>
<dbReference type="NCBIfam" id="TIGR02602">
    <property type="entry name" value="8TM_EpsH"/>
    <property type="match status" value="1"/>
</dbReference>
<keyword evidence="4 8" id="KW-0812">Transmembrane</keyword>
<dbReference type="GO" id="GO:0006508">
    <property type="term" value="P:proteolysis"/>
    <property type="evidence" value="ECO:0007669"/>
    <property type="project" value="UniProtKB-KW"/>
</dbReference>
<dbReference type="InterPro" id="IPR014263">
    <property type="entry name" value="Methanolan_biosynth_EpsI"/>
</dbReference>
<evidence type="ECO:0000256" key="7">
    <source>
        <dbReference type="ARBA" id="ARBA00023136"/>
    </source>
</evidence>
<evidence type="ECO:0000256" key="5">
    <source>
        <dbReference type="ARBA" id="ARBA00022801"/>
    </source>
</evidence>
<dbReference type="GO" id="GO:0008233">
    <property type="term" value="F:peptidase activity"/>
    <property type="evidence" value="ECO:0007669"/>
    <property type="project" value="UniProtKB-KW"/>
</dbReference>
<dbReference type="InterPro" id="IPR026491">
    <property type="entry name" value="ExosortD_VPLPA"/>
</dbReference>
<feature type="transmembrane region" description="Helical" evidence="8">
    <location>
        <begin position="33"/>
        <end position="49"/>
    </location>
</feature>
<evidence type="ECO:0000259" key="9">
    <source>
        <dbReference type="Pfam" id="PF11984"/>
    </source>
</evidence>